<dbReference type="Proteomes" id="UP000005237">
    <property type="component" value="Unassembled WGS sequence"/>
</dbReference>
<proteinExistence type="predicted"/>
<organism evidence="2 3">
    <name type="scientific">Caenorhabditis japonica</name>
    <dbReference type="NCBI Taxonomy" id="281687"/>
    <lineage>
        <taxon>Eukaryota</taxon>
        <taxon>Metazoa</taxon>
        <taxon>Ecdysozoa</taxon>
        <taxon>Nematoda</taxon>
        <taxon>Chromadorea</taxon>
        <taxon>Rhabditida</taxon>
        <taxon>Rhabditina</taxon>
        <taxon>Rhabditomorpha</taxon>
        <taxon>Rhabditoidea</taxon>
        <taxon>Rhabditidae</taxon>
        <taxon>Peloderinae</taxon>
        <taxon>Caenorhabditis</taxon>
    </lineage>
</organism>
<evidence type="ECO:0000313" key="2">
    <source>
        <dbReference type="EnsemblMetazoa" id="CJA36472.1"/>
    </source>
</evidence>
<evidence type="ECO:0000259" key="1">
    <source>
        <dbReference type="Pfam" id="PF07969"/>
    </source>
</evidence>
<dbReference type="InterPro" id="IPR013108">
    <property type="entry name" value="Amidohydro_3"/>
</dbReference>
<dbReference type="SUPFAM" id="SSF51556">
    <property type="entry name" value="Metallo-dependent hydrolases"/>
    <property type="match status" value="1"/>
</dbReference>
<dbReference type="PANTHER" id="PTHR22642:SF20">
    <property type="entry name" value="AMIDOHYDROLASE 3 DOMAIN-CONTAINING PROTEIN"/>
    <property type="match status" value="1"/>
</dbReference>
<feature type="domain" description="Amidohydrolase 3" evidence="1">
    <location>
        <begin position="54"/>
        <end position="255"/>
    </location>
</feature>
<protein>
    <submittedName>
        <fullName evidence="2">Amidohydro_3 domain-containing protein</fullName>
    </submittedName>
</protein>
<dbReference type="SUPFAM" id="SSF51338">
    <property type="entry name" value="Composite domain of metallo-dependent hydrolases"/>
    <property type="match status" value="1"/>
</dbReference>
<keyword evidence="3" id="KW-1185">Reference proteome</keyword>
<sequence length="269" mass="29438">MTTILSNATVFTGHEHTPINDAVAFDSGRIIAVGDRATVLDIAETTTAPEHTVEEINLDGALVTPGFVEAHTHLLMLGQTIDKVQLRDCTNLDEIRDRLRSRREEQPEADYILGSGWMFEAVPGGRPTAAMIDEAIADLPVLLDSNDVHSSWVNTAALTAMGIDAQTPDPPGGKIVRDNNGEATGFLLENAAVEYAWSYLETITTDDDRDRFLDNAFDVYLRNGVTAATDMAVGEAEAATFVRRLNRDSRLPFPVVGYWLLRPTGDPQR</sequence>
<evidence type="ECO:0000313" key="3">
    <source>
        <dbReference type="Proteomes" id="UP000005237"/>
    </source>
</evidence>
<dbReference type="Gene3D" id="3.10.310.70">
    <property type="match status" value="1"/>
</dbReference>
<dbReference type="InterPro" id="IPR032466">
    <property type="entry name" value="Metal_Hydrolase"/>
</dbReference>
<dbReference type="EnsemblMetazoa" id="CJA36472.1">
    <property type="protein sequence ID" value="CJA36472.1"/>
    <property type="gene ID" value="WBGene00212319"/>
</dbReference>
<dbReference type="Pfam" id="PF07969">
    <property type="entry name" value="Amidohydro_3"/>
    <property type="match status" value="1"/>
</dbReference>
<name>A0A8R1INC1_CAEJA</name>
<dbReference type="AlphaFoldDB" id="A0A8R1INC1"/>
<dbReference type="GO" id="GO:0016810">
    <property type="term" value="F:hydrolase activity, acting on carbon-nitrogen (but not peptide) bonds"/>
    <property type="evidence" value="ECO:0007669"/>
    <property type="project" value="InterPro"/>
</dbReference>
<reference evidence="3" key="1">
    <citation type="submission" date="2010-08" db="EMBL/GenBank/DDBJ databases">
        <authorList>
            <consortium name="Caenorhabditis japonica Sequencing Consortium"/>
            <person name="Wilson R.K."/>
        </authorList>
    </citation>
    <scope>NUCLEOTIDE SEQUENCE [LARGE SCALE GENOMIC DNA]</scope>
    <source>
        <strain evidence="3">DF5081</strain>
    </source>
</reference>
<reference evidence="2" key="2">
    <citation type="submission" date="2022-06" db="UniProtKB">
        <authorList>
            <consortium name="EnsemblMetazoa"/>
        </authorList>
    </citation>
    <scope>IDENTIFICATION</scope>
    <source>
        <strain evidence="2">DF5081</strain>
    </source>
</reference>
<dbReference type="Gene3D" id="3.20.20.140">
    <property type="entry name" value="Metal-dependent hydrolases"/>
    <property type="match status" value="1"/>
</dbReference>
<dbReference type="Gene3D" id="2.30.40.10">
    <property type="entry name" value="Urease, subunit C, domain 1"/>
    <property type="match status" value="1"/>
</dbReference>
<dbReference type="PANTHER" id="PTHR22642">
    <property type="entry name" value="IMIDAZOLONEPROPIONASE"/>
    <property type="match status" value="1"/>
</dbReference>
<dbReference type="InterPro" id="IPR011059">
    <property type="entry name" value="Metal-dep_hydrolase_composite"/>
</dbReference>
<accession>A0A8R1INC1</accession>